<dbReference type="Pfam" id="PF04986">
    <property type="entry name" value="Y2_Tnp"/>
    <property type="match status" value="1"/>
</dbReference>
<organism evidence="2 3">
    <name type="scientific">Faecalibacillus intestinalis</name>
    <dbReference type="NCBI Taxonomy" id="1982626"/>
    <lineage>
        <taxon>Bacteria</taxon>
        <taxon>Bacillati</taxon>
        <taxon>Bacillota</taxon>
        <taxon>Erysipelotrichia</taxon>
        <taxon>Erysipelotrichales</taxon>
        <taxon>Coprobacillaceae</taxon>
        <taxon>Faecalibacillus</taxon>
    </lineage>
</organism>
<dbReference type="AlphaFoldDB" id="A0A2T3G0P6"/>
<dbReference type="GO" id="GO:0003677">
    <property type="term" value="F:DNA binding"/>
    <property type="evidence" value="ECO:0007669"/>
    <property type="project" value="InterPro"/>
</dbReference>
<evidence type="ECO:0000259" key="1">
    <source>
        <dbReference type="Pfam" id="PF04986"/>
    </source>
</evidence>
<keyword evidence="3" id="KW-1185">Reference proteome</keyword>
<evidence type="ECO:0000313" key="2">
    <source>
        <dbReference type="EMBL" id="PST41109.1"/>
    </source>
</evidence>
<dbReference type="GO" id="GO:0006313">
    <property type="term" value="P:DNA transposition"/>
    <property type="evidence" value="ECO:0007669"/>
    <property type="project" value="InterPro"/>
</dbReference>
<feature type="domain" description="Transposase IS801/IS1294" evidence="1">
    <location>
        <begin position="2"/>
        <end position="38"/>
    </location>
</feature>
<reference evidence="2 3" key="1">
    <citation type="journal article" date="2019" name="Int. J. Syst. Evol. Microbiol.">
        <title>Faecalibacillus intestinalis gen. nov., sp. nov. and Faecalibacillus faecis sp. nov., isolated from human faeces.</title>
        <authorList>
            <person name="Seo B."/>
            <person name="Jeon K."/>
            <person name="Baek I."/>
            <person name="Lee Y.M."/>
            <person name="Baek K."/>
            <person name="Ko G."/>
        </authorList>
    </citation>
    <scope>NUCLEOTIDE SEQUENCE [LARGE SCALE GENOMIC DNA]</scope>
    <source>
        <strain evidence="2 3">SNUG30099</strain>
    </source>
</reference>
<evidence type="ECO:0000313" key="3">
    <source>
        <dbReference type="Proteomes" id="UP000240974"/>
    </source>
</evidence>
<dbReference type="InterPro" id="IPR007069">
    <property type="entry name" value="Transposase_32"/>
</dbReference>
<gene>
    <name evidence="2" type="ORF">C7U54_07010</name>
</gene>
<dbReference type="RefSeq" id="WP_107029798.1">
    <property type="nucleotide sequence ID" value="NZ_JAQEDF010000004.1"/>
</dbReference>
<dbReference type="GO" id="GO:0004803">
    <property type="term" value="F:transposase activity"/>
    <property type="evidence" value="ECO:0007669"/>
    <property type="project" value="InterPro"/>
</dbReference>
<dbReference type="EMBL" id="PYLQ01000008">
    <property type="protein sequence ID" value="PST41109.1"/>
    <property type="molecule type" value="Genomic_DNA"/>
</dbReference>
<proteinExistence type="predicted"/>
<name>A0A2T3G0P6_9FIRM</name>
<dbReference type="Proteomes" id="UP000240974">
    <property type="component" value="Unassembled WGS sequence"/>
</dbReference>
<protein>
    <recommendedName>
        <fullName evidence="1">Transposase IS801/IS1294 domain-containing protein</fullName>
    </recommendedName>
</protein>
<accession>A0A2T3G0P6</accession>
<sequence>MVIFKYKDYEEYSKQKEMTFDACKFIRRFVQHILPSVSSRFDIIALCQTLTKR</sequence>
<comment type="caution">
    <text evidence="2">The sequence shown here is derived from an EMBL/GenBank/DDBJ whole genome shotgun (WGS) entry which is preliminary data.</text>
</comment>